<dbReference type="AlphaFoldDB" id="A0A544XSV0"/>
<dbReference type="InterPro" id="IPR046828">
    <property type="entry name" value="RepSA"/>
</dbReference>
<protein>
    <recommendedName>
        <fullName evidence="3">Replication initiation protein</fullName>
    </recommendedName>
</protein>
<accession>A0A544XSV0</accession>
<dbReference type="Pfam" id="PF20199">
    <property type="entry name" value="RepSA"/>
    <property type="match status" value="1"/>
</dbReference>
<comment type="caution">
    <text evidence="1">The sequence shown here is derived from an EMBL/GenBank/DDBJ whole genome shotgun (WGS) entry which is preliminary data.</text>
</comment>
<reference evidence="1 2" key="1">
    <citation type="submission" date="2019-07" db="EMBL/GenBank/DDBJ databases">
        <title>Microbispora hainanensis DSM 45428.</title>
        <authorList>
            <person name="Thawai C."/>
        </authorList>
    </citation>
    <scope>NUCLEOTIDE SEQUENCE [LARGE SCALE GENOMIC DNA]</scope>
    <source>
        <strain evidence="1 2">DSM 45428</strain>
    </source>
</reference>
<evidence type="ECO:0000313" key="1">
    <source>
        <dbReference type="EMBL" id="TQS07578.1"/>
    </source>
</evidence>
<proteinExistence type="predicted"/>
<dbReference type="Proteomes" id="UP000316541">
    <property type="component" value="Unassembled WGS sequence"/>
</dbReference>
<evidence type="ECO:0000313" key="2">
    <source>
        <dbReference type="Proteomes" id="UP000316541"/>
    </source>
</evidence>
<gene>
    <name evidence="1" type="ORF">FLX08_39210</name>
</gene>
<evidence type="ECO:0008006" key="3">
    <source>
        <dbReference type="Google" id="ProtNLM"/>
    </source>
</evidence>
<name>A0A544XSV0_9ACTN</name>
<organism evidence="1 2">
    <name type="scientific">Microbispora hainanensis</name>
    <dbReference type="NCBI Taxonomy" id="568844"/>
    <lineage>
        <taxon>Bacteria</taxon>
        <taxon>Bacillati</taxon>
        <taxon>Actinomycetota</taxon>
        <taxon>Actinomycetes</taxon>
        <taxon>Streptosporangiales</taxon>
        <taxon>Streptosporangiaceae</taxon>
        <taxon>Microbispora</taxon>
    </lineage>
</organism>
<dbReference type="EMBL" id="VIRM01000099">
    <property type="protein sequence ID" value="TQS07578.1"/>
    <property type="molecule type" value="Genomic_DNA"/>
</dbReference>
<sequence>MDRPIREVADVARLDVTEHARRMIYTCFALASDPAYRLIPLRQWAHMLGYRGHFSTKSRHYSTTLGALRQVRADHQAERARERRGLPAADERETVTVGQWRYAGSGYRNGEHLWAELIRQRIATARRIAREQGESA</sequence>